<dbReference type="SUPFAM" id="SSF47616">
    <property type="entry name" value="GST C-terminal domain-like"/>
    <property type="match status" value="1"/>
</dbReference>
<dbReference type="InterPro" id="IPR004046">
    <property type="entry name" value="GST_C"/>
</dbReference>
<keyword evidence="3" id="KW-0808">Transferase</keyword>
<keyword evidence="4" id="KW-1185">Reference proteome</keyword>
<dbReference type="InterPro" id="IPR036249">
    <property type="entry name" value="Thioredoxin-like_sf"/>
</dbReference>
<gene>
    <name evidence="3" type="ORF">TI39_contig420g00001</name>
</gene>
<name>A0A0F4GMH5_9PEZI</name>
<dbReference type="SFLD" id="SFLDG00358">
    <property type="entry name" value="Main_(cytGST)"/>
    <property type="match status" value="1"/>
</dbReference>
<evidence type="ECO:0000259" key="2">
    <source>
        <dbReference type="PROSITE" id="PS50404"/>
    </source>
</evidence>
<dbReference type="PANTHER" id="PTHR44051">
    <property type="entry name" value="GLUTATHIONE S-TRANSFERASE-RELATED"/>
    <property type="match status" value="1"/>
</dbReference>
<dbReference type="Proteomes" id="UP000033647">
    <property type="component" value="Unassembled WGS sequence"/>
</dbReference>
<dbReference type="Gene3D" id="3.40.30.10">
    <property type="entry name" value="Glutaredoxin"/>
    <property type="match status" value="1"/>
</dbReference>
<dbReference type="EMBL" id="LAFY01000412">
    <property type="protein sequence ID" value="KJX98277.1"/>
    <property type="molecule type" value="Genomic_DNA"/>
</dbReference>
<dbReference type="InterPro" id="IPR036282">
    <property type="entry name" value="Glutathione-S-Trfase_C_sf"/>
</dbReference>
<dbReference type="SFLD" id="SFLDS00019">
    <property type="entry name" value="Glutathione_Transferase_(cytos"/>
    <property type="match status" value="1"/>
</dbReference>
<dbReference type="CDD" id="cd03046">
    <property type="entry name" value="GST_N_GTT1_like"/>
    <property type="match status" value="1"/>
</dbReference>
<dbReference type="STRING" id="1047168.A0A0F4GMH5"/>
<comment type="similarity">
    <text evidence="1">Belongs to the GST superfamily.</text>
</comment>
<organism evidence="3 4">
    <name type="scientific">Zymoseptoria brevis</name>
    <dbReference type="NCBI Taxonomy" id="1047168"/>
    <lineage>
        <taxon>Eukaryota</taxon>
        <taxon>Fungi</taxon>
        <taxon>Dikarya</taxon>
        <taxon>Ascomycota</taxon>
        <taxon>Pezizomycotina</taxon>
        <taxon>Dothideomycetes</taxon>
        <taxon>Dothideomycetidae</taxon>
        <taxon>Mycosphaerellales</taxon>
        <taxon>Mycosphaerellaceae</taxon>
        <taxon>Zymoseptoria</taxon>
    </lineage>
</organism>
<dbReference type="SUPFAM" id="SSF52833">
    <property type="entry name" value="Thioredoxin-like"/>
    <property type="match status" value="1"/>
</dbReference>
<feature type="domain" description="GST N-terminal" evidence="2">
    <location>
        <begin position="9"/>
        <end position="96"/>
    </location>
</feature>
<proteinExistence type="inferred from homology"/>
<protein>
    <submittedName>
        <fullName evidence="3">Glutathione S-transferase like protein</fullName>
    </submittedName>
</protein>
<accession>A0A0F4GMH5</accession>
<dbReference type="GO" id="GO:0016740">
    <property type="term" value="F:transferase activity"/>
    <property type="evidence" value="ECO:0007669"/>
    <property type="project" value="UniProtKB-KW"/>
</dbReference>
<dbReference type="Pfam" id="PF13409">
    <property type="entry name" value="GST_N_2"/>
    <property type="match status" value="1"/>
</dbReference>
<comment type="caution">
    <text evidence="3">The sequence shown here is derived from an EMBL/GenBank/DDBJ whole genome shotgun (WGS) entry which is preliminary data.</text>
</comment>
<dbReference type="Pfam" id="PF14497">
    <property type="entry name" value="GST_C_3"/>
    <property type="match status" value="1"/>
</dbReference>
<sequence length="258" mass="29040">MADSQAVKPTVTLHWLELSRSQRIVWLLQECKDIDFKTEVYMRQSDKLAPPGLKKIHPLGKSPLVTISSPNIAKPIVLAESGHLTEYLTDHFAPHLIPTKWQSGKENQVGGETEEWMRYSYYLQYAEGSLMSLLMVGLFIDQIRNAPVPFFIKPLTKTIAGRVDAAYLTANYATHFGFLESQLASSPQGGKYLCGKDLTAADILMSFPIMAAKAQLLKKAEYPKLYAYAEMLEGHEGFKRSVKYIEEVTGEPFKATFR</sequence>
<dbReference type="InterPro" id="IPR004045">
    <property type="entry name" value="Glutathione_S-Trfase_N"/>
</dbReference>
<dbReference type="CDD" id="cd03189">
    <property type="entry name" value="GST_C_GTT1_like"/>
    <property type="match status" value="1"/>
</dbReference>
<evidence type="ECO:0000313" key="4">
    <source>
        <dbReference type="Proteomes" id="UP000033647"/>
    </source>
</evidence>
<evidence type="ECO:0000313" key="3">
    <source>
        <dbReference type="EMBL" id="KJX98277.1"/>
    </source>
</evidence>
<reference evidence="3 4" key="1">
    <citation type="submission" date="2015-03" db="EMBL/GenBank/DDBJ databases">
        <title>RNA-seq based gene annotation and comparative genomics of four Zymoseptoria species reveal species-specific pathogenicity related genes and transposable element activity.</title>
        <authorList>
            <person name="Grandaubert J."/>
            <person name="Bhattacharyya A."/>
            <person name="Stukenbrock E.H."/>
        </authorList>
    </citation>
    <scope>NUCLEOTIDE SEQUENCE [LARGE SCALE GENOMIC DNA]</scope>
    <source>
        <strain evidence="3 4">Zb18110</strain>
    </source>
</reference>
<dbReference type="Gene3D" id="1.20.1050.10">
    <property type="match status" value="1"/>
</dbReference>
<dbReference type="InterPro" id="IPR040079">
    <property type="entry name" value="Glutathione_S-Trfase"/>
</dbReference>
<dbReference type="AlphaFoldDB" id="A0A0F4GMH5"/>
<dbReference type="PANTHER" id="PTHR44051:SF9">
    <property type="entry name" value="GLUTATHIONE S-TRANSFERASE 1"/>
    <property type="match status" value="1"/>
</dbReference>
<dbReference type="OrthoDB" id="2098326at2759"/>
<evidence type="ECO:0000256" key="1">
    <source>
        <dbReference type="ARBA" id="ARBA00007409"/>
    </source>
</evidence>
<dbReference type="PROSITE" id="PS50404">
    <property type="entry name" value="GST_NTER"/>
    <property type="match status" value="1"/>
</dbReference>